<organism evidence="1 2">
    <name type="scientific">Halorubellus litoreus</name>
    <dbReference type="NCBI Taxonomy" id="755308"/>
    <lineage>
        <taxon>Archaea</taxon>
        <taxon>Methanobacteriati</taxon>
        <taxon>Methanobacteriota</taxon>
        <taxon>Stenosarchaea group</taxon>
        <taxon>Halobacteria</taxon>
        <taxon>Halobacteriales</taxon>
        <taxon>Halorubellaceae</taxon>
        <taxon>Halorubellus</taxon>
    </lineage>
</organism>
<protein>
    <recommendedName>
        <fullName evidence="3">Tat (Twin-arginine translocation) pathway signal sequence</fullName>
    </recommendedName>
</protein>
<gene>
    <name evidence="1" type="ORF">ACFQGB_00685</name>
</gene>
<evidence type="ECO:0008006" key="3">
    <source>
        <dbReference type="Google" id="ProtNLM"/>
    </source>
</evidence>
<name>A0ABD5VAZ3_9EURY</name>
<keyword evidence="2" id="KW-1185">Reference proteome</keyword>
<dbReference type="RefSeq" id="WP_336348400.1">
    <property type="nucleotide sequence ID" value="NZ_JAZAQL010000001.1"/>
</dbReference>
<evidence type="ECO:0000313" key="1">
    <source>
        <dbReference type="EMBL" id="MFC6951365.1"/>
    </source>
</evidence>
<evidence type="ECO:0000313" key="2">
    <source>
        <dbReference type="Proteomes" id="UP001596395"/>
    </source>
</evidence>
<dbReference type="InterPro" id="IPR006311">
    <property type="entry name" value="TAT_signal"/>
</dbReference>
<dbReference type="EMBL" id="JBHSXN010000001">
    <property type="protein sequence ID" value="MFC6951365.1"/>
    <property type="molecule type" value="Genomic_DNA"/>
</dbReference>
<proteinExistence type="predicted"/>
<sequence>MKEPTSRRAFLAGTACATAATVAGCNGPLGGRSPEAAARRWIYAPANHETGELAFLDVSYRSPSSLHADAAHLHPSVRPEDVDRVLDGELVEGDVAVDLEPAALDHSLRVGNPYADVPKLLVNAGRFDQETAHRLAALQAFPSTLPGSSYGTAGNFDLVTYSRSNHGAVREGEAASIYARRESRARTLVENATSRSSYSSDLPDDVREFLRTVGFDDATEIRFTGRRSDEYGGEAFSYAVSGDTTTARWVSLRDRDAELMRSQAEDVDALRDVQITTDGDIVAVSGTVDTDRVGLDGRLFQRGRAPFE</sequence>
<dbReference type="PROSITE" id="PS51257">
    <property type="entry name" value="PROKAR_LIPOPROTEIN"/>
    <property type="match status" value="1"/>
</dbReference>
<dbReference type="PROSITE" id="PS51318">
    <property type="entry name" value="TAT"/>
    <property type="match status" value="1"/>
</dbReference>
<accession>A0ABD5VAZ3</accession>
<dbReference type="Proteomes" id="UP001596395">
    <property type="component" value="Unassembled WGS sequence"/>
</dbReference>
<comment type="caution">
    <text evidence="1">The sequence shown here is derived from an EMBL/GenBank/DDBJ whole genome shotgun (WGS) entry which is preliminary data.</text>
</comment>
<dbReference type="AlphaFoldDB" id="A0ABD5VAZ3"/>
<reference evidence="1 2" key="1">
    <citation type="journal article" date="2019" name="Int. J. Syst. Evol. Microbiol.">
        <title>The Global Catalogue of Microorganisms (GCM) 10K type strain sequencing project: providing services to taxonomists for standard genome sequencing and annotation.</title>
        <authorList>
            <consortium name="The Broad Institute Genomics Platform"/>
            <consortium name="The Broad Institute Genome Sequencing Center for Infectious Disease"/>
            <person name="Wu L."/>
            <person name="Ma J."/>
        </authorList>
    </citation>
    <scope>NUCLEOTIDE SEQUENCE [LARGE SCALE GENOMIC DNA]</scope>
    <source>
        <strain evidence="1 2">GX26</strain>
    </source>
</reference>